<keyword evidence="4" id="KW-0677">Repeat</keyword>
<evidence type="ECO:0000313" key="12">
    <source>
        <dbReference type="Proteomes" id="UP000000305"/>
    </source>
</evidence>
<name>E9H0Y2_DAPPU</name>
<comment type="subcellular location">
    <subcellularLocation>
        <location evidence="1">Nucleus</location>
    </subcellularLocation>
</comment>
<dbReference type="GO" id="GO:0045893">
    <property type="term" value="P:positive regulation of DNA-templated transcription"/>
    <property type="evidence" value="ECO:0000318"/>
    <property type="project" value="GO_Central"/>
</dbReference>
<dbReference type="AlphaFoldDB" id="E9H0Y2"/>
<dbReference type="InParanoid" id="E9H0Y2"/>
<comment type="similarity">
    <text evidence="2">Belongs to the Mediator complex subunit 16 family.</text>
</comment>
<dbReference type="PANTHER" id="PTHR13224:SF6">
    <property type="entry name" value="MEDIATOR OF RNA POLYMERASE II TRANSCRIPTION SUBUNIT 16"/>
    <property type="match status" value="1"/>
</dbReference>
<dbReference type="InterPro" id="IPR048616">
    <property type="entry name" value="MED16_bridge"/>
</dbReference>
<evidence type="ECO:0000256" key="7">
    <source>
        <dbReference type="ARBA" id="ARBA00023163"/>
    </source>
</evidence>
<dbReference type="OrthoDB" id="10018574at2759"/>
<evidence type="ECO:0000256" key="4">
    <source>
        <dbReference type="ARBA" id="ARBA00022737"/>
    </source>
</evidence>
<evidence type="ECO:0000256" key="3">
    <source>
        <dbReference type="ARBA" id="ARBA00022574"/>
    </source>
</evidence>
<organism evidence="11 12">
    <name type="scientific">Daphnia pulex</name>
    <name type="common">Water flea</name>
    <dbReference type="NCBI Taxonomy" id="6669"/>
    <lineage>
        <taxon>Eukaryota</taxon>
        <taxon>Metazoa</taxon>
        <taxon>Ecdysozoa</taxon>
        <taxon>Arthropoda</taxon>
        <taxon>Crustacea</taxon>
        <taxon>Branchiopoda</taxon>
        <taxon>Diplostraca</taxon>
        <taxon>Cladocera</taxon>
        <taxon>Anomopoda</taxon>
        <taxon>Daphniidae</taxon>
        <taxon>Daphnia</taxon>
    </lineage>
</organism>
<keyword evidence="3" id="KW-0853">WD repeat</keyword>
<evidence type="ECO:0000256" key="5">
    <source>
        <dbReference type="ARBA" id="ARBA00023015"/>
    </source>
</evidence>
<dbReference type="InterPro" id="IPR048338">
    <property type="entry name" value="Mediator_Med16"/>
</dbReference>
<evidence type="ECO:0000256" key="1">
    <source>
        <dbReference type="ARBA" id="ARBA00004123"/>
    </source>
</evidence>
<evidence type="ECO:0000313" key="11">
    <source>
        <dbReference type="EMBL" id="EFX74622.1"/>
    </source>
</evidence>
<accession>E9H0Y2</accession>
<protein>
    <submittedName>
        <fullName evidence="11">Uncharacterized protein</fullName>
    </submittedName>
</protein>
<evidence type="ECO:0000256" key="8">
    <source>
        <dbReference type="ARBA" id="ARBA00023242"/>
    </source>
</evidence>
<evidence type="ECO:0000259" key="10">
    <source>
        <dbReference type="Pfam" id="PF20719"/>
    </source>
</evidence>
<dbReference type="Proteomes" id="UP000000305">
    <property type="component" value="Unassembled WGS sequence"/>
</dbReference>
<evidence type="ECO:0000259" key="9">
    <source>
        <dbReference type="Pfam" id="PF20718"/>
    </source>
</evidence>
<gene>
    <name evidence="11" type="ORF">DAPPUDRAFT_324182</name>
</gene>
<dbReference type="KEGG" id="dpx:DAPPUDRAFT_324182"/>
<dbReference type="STRING" id="6669.E9H0Y2"/>
<reference evidence="11 12" key="1">
    <citation type="journal article" date="2011" name="Science">
        <title>The ecoresponsive genome of Daphnia pulex.</title>
        <authorList>
            <person name="Colbourne J.K."/>
            <person name="Pfrender M.E."/>
            <person name="Gilbert D."/>
            <person name="Thomas W.K."/>
            <person name="Tucker A."/>
            <person name="Oakley T.H."/>
            <person name="Tokishita S."/>
            <person name="Aerts A."/>
            <person name="Arnold G.J."/>
            <person name="Basu M.K."/>
            <person name="Bauer D.J."/>
            <person name="Caceres C.E."/>
            <person name="Carmel L."/>
            <person name="Casola C."/>
            <person name="Choi J.H."/>
            <person name="Detter J.C."/>
            <person name="Dong Q."/>
            <person name="Dusheyko S."/>
            <person name="Eads B.D."/>
            <person name="Frohlich T."/>
            <person name="Geiler-Samerotte K.A."/>
            <person name="Gerlach D."/>
            <person name="Hatcher P."/>
            <person name="Jogdeo S."/>
            <person name="Krijgsveld J."/>
            <person name="Kriventseva E.V."/>
            <person name="Kultz D."/>
            <person name="Laforsch C."/>
            <person name="Lindquist E."/>
            <person name="Lopez J."/>
            <person name="Manak J.R."/>
            <person name="Muller J."/>
            <person name="Pangilinan J."/>
            <person name="Patwardhan R.P."/>
            <person name="Pitluck S."/>
            <person name="Pritham E.J."/>
            <person name="Rechtsteiner A."/>
            <person name="Rho M."/>
            <person name="Rogozin I.B."/>
            <person name="Sakarya O."/>
            <person name="Salamov A."/>
            <person name="Schaack S."/>
            <person name="Shapiro H."/>
            <person name="Shiga Y."/>
            <person name="Skalitzky C."/>
            <person name="Smith Z."/>
            <person name="Souvorov A."/>
            <person name="Sung W."/>
            <person name="Tang Z."/>
            <person name="Tsuchiya D."/>
            <person name="Tu H."/>
            <person name="Vos H."/>
            <person name="Wang M."/>
            <person name="Wolf Y.I."/>
            <person name="Yamagata H."/>
            <person name="Yamada T."/>
            <person name="Ye Y."/>
            <person name="Shaw J.R."/>
            <person name="Andrews J."/>
            <person name="Crease T.J."/>
            <person name="Tang H."/>
            <person name="Lucas S.M."/>
            <person name="Robertson H.M."/>
            <person name="Bork P."/>
            <person name="Koonin E.V."/>
            <person name="Zdobnov E.M."/>
            <person name="Grigoriev I.V."/>
            <person name="Lynch M."/>
            <person name="Boore J.L."/>
        </authorList>
    </citation>
    <scope>NUCLEOTIDE SEQUENCE [LARGE SCALE GENOMIC DNA]</scope>
</reference>
<dbReference type="Pfam" id="PF20719">
    <property type="entry name" value="Med16_C"/>
    <property type="match status" value="1"/>
</dbReference>
<dbReference type="OMA" id="EIWQPKE"/>
<dbReference type="SUPFAM" id="SSF69322">
    <property type="entry name" value="Tricorn protease domain 2"/>
    <property type="match status" value="1"/>
</dbReference>
<dbReference type="EMBL" id="GL732582">
    <property type="protein sequence ID" value="EFX74622.1"/>
    <property type="molecule type" value="Genomic_DNA"/>
</dbReference>
<dbReference type="InterPro" id="IPR048339">
    <property type="entry name" value="Mediator_Med16_C"/>
</dbReference>
<dbReference type="HOGENOM" id="CLU_018773_0_0_1"/>
<keyword evidence="6" id="KW-0010">Activator</keyword>
<feature type="domain" description="Mediator of RNA polymerase II transcription subunit 16 central helical bridge" evidence="9">
    <location>
        <begin position="464"/>
        <end position="658"/>
    </location>
</feature>
<dbReference type="FunCoup" id="E9H0Y2">
    <property type="interactions" value="992"/>
</dbReference>
<dbReference type="GO" id="GO:0016592">
    <property type="term" value="C:mediator complex"/>
    <property type="evidence" value="ECO:0000318"/>
    <property type="project" value="GO_Central"/>
</dbReference>
<keyword evidence="5" id="KW-0805">Transcription regulation</keyword>
<keyword evidence="8" id="KW-0539">Nucleus</keyword>
<dbReference type="eggNOG" id="ENOG502QQ3H">
    <property type="taxonomic scope" value="Eukaryota"/>
</dbReference>
<proteinExistence type="inferred from homology"/>
<dbReference type="PANTHER" id="PTHR13224">
    <property type="entry name" value="THYROID HORMONE RECEPTOR-ASSOCIATED PROTEIN-RELATED"/>
    <property type="match status" value="1"/>
</dbReference>
<evidence type="ECO:0000256" key="6">
    <source>
        <dbReference type="ARBA" id="ARBA00023159"/>
    </source>
</evidence>
<keyword evidence="12" id="KW-1185">Reference proteome</keyword>
<dbReference type="Pfam" id="PF20718">
    <property type="entry name" value="Med16_bridge"/>
    <property type="match status" value="1"/>
</dbReference>
<evidence type="ECO:0000256" key="2">
    <source>
        <dbReference type="ARBA" id="ARBA00006543"/>
    </source>
</evidence>
<keyword evidence="7" id="KW-0804">Transcription</keyword>
<sequence>MDLIAVVRRSHYEESPRKRQRLNTGNSPWENESDIGVTACAVSPQNVIAFACYGTLKSSTAGPSDQNMNVVVCDANTPWDTHIVKSCVAQVTVLEWDQSGHYLLIGDTAGNAEIWTTLTHLLNEWTRVANICIPDEPIQAGMFFFNGKKTFLNCQNRESVSYLDKYIQVDMKPTIRGFGGRPLQGFLVVGMTGLVQAFVMGGTKGKTTNVEILGGIRLAYSFVDLAWTKDGEILAVACTGIPLDPIVYCKLTIQKDDGVEFSCLLDEYRLRSETLTGLFPLQSGANEMRVCGVNFSSREDPSGIFLVVNGINSGTLQYWELSEVERTIHSLFSTSAAMSRFLQWQCMSVFNCNSRITYVCPSRNVWVNGQEAGSPPQHHLVIATVCGELLCLHRESMKQVGHLSIVDRSKCESAQSKTVSSACFTATGNALIAFDNTATMFVCKLSPITDPGAAVTIPYALMSLEYCLLTGIDYWDVLIGLRSTMLDSLCERLTDSFNQQSIGLQQLLQYRLLNIKLAIFRLGPTASSKAGLQYGIIMLNSVYYALKSLLRPPSELFNQDRAPAESLTAVLSSKVPEVGTEVDKVLLHLEVKEFTVEASTLITVQHLIQWTVTFILRLLNNLPDWRTATTTRGTMCDMLRDPKLLNMFRELLVIFRIWGLIRHSCLPTFSYMENVDVIATLFRILTRLLQTSEPDESLLDECCQLSSQLIIPDIGLSLPARGIASPTLFNQLPLQYEYGSHPEEPSSTKYDGVEGESKVDSIRHVYLGSKPHNVRYCSRCKGISIVVKGLRVGRSAAAKSWDMRWQMSCICRGKWSRQEVQ</sequence>
<feature type="domain" description="Mediator complex subunit 16 C-terminal" evidence="10">
    <location>
        <begin position="756"/>
        <end position="816"/>
    </location>
</feature>